<proteinExistence type="inferred from homology"/>
<dbReference type="Gene3D" id="3.10.50.40">
    <property type="match status" value="1"/>
</dbReference>
<evidence type="ECO:0000256" key="6">
    <source>
        <dbReference type="ARBA" id="ARBA00023288"/>
    </source>
</evidence>
<dbReference type="InterPro" id="IPR046357">
    <property type="entry name" value="PPIase_dom_sf"/>
</dbReference>
<dbReference type="SUPFAM" id="SSF109998">
    <property type="entry name" value="Triger factor/SurA peptide-binding domain-like"/>
    <property type="match status" value="1"/>
</dbReference>
<dbReference type="Proteomes" id="UP000184442">
    <property type="component" value="Unassembled WGS sequence"/>
</dbReference>
<keyword evidence="7 8" id="KW-0697">Rotamase</keyword>
<evidence type="ECO:0000256" key="4">
    <source>
        <dbReference type="ARBA" id="ARBA00023136"/>
    </source>
</evidence>
<feature type="domain" description="PpiC" evidence="9">
    <location>
        <begin position="160"/>
        <end position="250"/>
    </location>
</feature>
<dbReference type="EMBL" id="FQZS01000004">
    <property type="protein sequence ID" value="SHI52631.1"/>
    <property type="molecule type" value="Genomic_DNA"/>
</dbReference>
<comment type="similarity">
    <text evidence="2 7">Belongs to the PrsA family.</text>
</comment>
<keyword evidence="7 8" id="KW-0413">Isomerase</keyword>
<organism evidence="10 11">
    <name type="scientific">Lutispora thermophila DSM 19022</name>
    <dbReference type="NCBI Taxonomy" id="1122184"/>
    <lineage>
        <taxon>Bacteria</taxon>
        <taxon>Bacillati</taxon>
        <taxon>Bacillota</taxon>
        <taxon>Clostridia</taxon>
        <taxon>Lutisporales</taxon>
        <taxon>Lutisporaceae</taxon>
        <taxon>Lutispora</taxon>
    </lineage>
</organism>
<evidence type="ECO:0000256" key="7">
    <source>
        <dbReference type="HAMAP-Rule" id="MF_01145"/>
    </source>
</evidence>
<name>A0A1M6BVB1_9FIRM</name>
<dbReference type="RefSeq" id="WP_207648309.1">
    <property type="nucleotide sequence ID" value="NZ_FQZS01000004.1"/>
</dbReference>
<dbReference type="PANTHER" id="PTHR47245">
    <property type="entry name" value="PEPTIDYLPROLYL ISOMERASE"/>
    <property type="match status" value="1"/>
</dbReference>
<dbReference type="GO" id="GO:0005886">
    <property type="term" value="C:plasma membrane"/>
    <property type="evidence" value="ECO:0007669"/>
    <property type="project" value="UniProtKB-SubCell"/>
</dbReference>
<dbReference type="Pfam" id="PF13616">
    <property type="entry name" value="Rotamase_3"/>
    <property type="match status" value="1"/>
</dbReference>
<protein>
    <recommendedName>
        <fullName evidence="7">Foldase protein PrsA</fullName>
        <ecNumber evidence="7">5.2.1.8</ecNumber>
    </recommendedName>
</protein>
<evidence type="ECO:0000259" key="9">
    <source>
        <dbReference type="PROSITE" id="PS50198"/>
    </source>
</evidence>
<dbReference type="GO" id="GO:0003755">
    <property type="term" value="F:peptidyl-prolyl cis-trans isomerase activity"/>
    <property type="evidence" value="ECO:0007669"/>
    <property type="project" value="UniProtKB-UniRule"/>
</dbReference>
<dbReference type="STRING" id="1122184.SAMN02745176_00552"/>
<dbReference type="InterPro" id="IPR023059">
    <property type="entry name" value="Foldase_PrsA"/>
</dbReference>
<dbReference type="HAMAP" id="MF_01145">
    <property type="entry name" value="Foldase_PrsA"/>
    <property type="match status" value="1"/>
</dbReference>
<dbReference type="InterPro" id="IPR050245">
    <property type="entry name" value="PrsA_foldase"/>
</dbReference>
<evidence type="ECO:0000256" key="8">
    <source>
        <dbReference type="PROSITE-ProRule" id="PRU00278"/>
    </source>
</evidence>
<dbReference type="Pfam" id="PF13624">
    <property type="entry name" value="SurA_N_3"/>
    <property type="match status" value="1"/>
</dbReference>
<evidence type="ECO:0000256" key="2">
    <source>
        <dbReference type="ARBA" id="ARBA00006071"/>
    </source>
</evidence>
<accession>A0A1M6BVB1</accession>
<evidence type="ECO:0000313" key="11">
    <source>
        <dbReference type="Proteomes" id="UP000184442"/>
    </source>
</evidence>
<dbReference type="AlphaFoldDB" id="A0A1M6BVB1"/>
<evidence type="ECO:0000256" key="3">
    <source>
        <dbReference type="ARBA" id="ARBA00022475"/>
    </source>
</evidence>
<dbReference type="SUPFAM" id="SSF54534">
    <property type="entry name" value="FKBP-like"/>
    <property type="match status" value="1"/>
</dbReference>
<dbReference type="EC" id="5.2.1.8" evidence="7"/>
<comment type="function">
    <text evidence="7">Plays a major role in protein secretion by helping the post-translocational extracellular folding of several secreted proteins.</text>
</comment>
<evidence type="ECO:0000313" key="10">
    <source>
        <dbReference type="EMBL" id="SHI52631.1"/>
    </source>
</evidence>
<keyword evidence="5" id="KW-0564">Palmitate</keyword>
<dbReference type="Gene3D" id="1.10.4030.10">
    <property type="entry name" value="Porin chaperone SurA, peptide-binding domain"/>
    <property type="match status" value="1"/>
</dbReference>
<sequence length="296" mass="33586">MSNPIKGKNIYAIIIGLLILLVLAETIYYNSKTGDNEIVAKVGNEKITKNELYNFLVSQNGQQALDYMISEKIVEMEAKAQNIVVQDAEVEAEIEKAAEQYGSVEAFEQVVTAYGYSMDSIRNDVKKSLLIEKLLRPSIEITEEEMKAYFEENKAYLGEEEKVRARHILVDTEEKALEVKSKLESGGDFAELAKEYSKDDSNKNNGGDLGFFPRGRMLQEFEDAAFSLEIGKISDPVKTDYGYHIIKVEEKKAGKEATYEESKAEIIDALVEEKLPEAYDTWLEKKYESYNIQSFL</sequence>
<dbReference type="PROSITE" id="PS50198">
    <property type="entry name" value="PPIC_PPIASE_2"/>
    <property type="match status" value="1"/>
</dbReference>
<evidence type="ECO:0000256" key="5">
    <source>
        <dbReference type="ARBA" id="ARBA00023139"/>
    </source>
</evidence>
<comment type="catalytic activity">
    <reaction evidence="7">
        <text>[protein]-peptidylproline (omega=180) = [protein]-peptidylproline (omega=0)</text>
        <dbReference type="Rhea" id="RHEA:16237"/>
        <dbReference type="Rhea" id="RHEA-COMP:10747"/>
        <dbReference type="Rhea" id="RHEA-COMP:10748"/>
        <dbReference type="ChEBI" id="CHEBI:83833"/>
        <dbReference type="ChEBI" id="CHEBI:83834"/>
        <dbReference type="EC" id="5.2.1.8"/>
    </reaction>
</comment>
<dbReference type="InterPro" id="IPR000297">
    <property type="entry name" value="PPIase_PpiC"/>
</dbReference>
<dbReference type="InterPro" id="IPR023058">
    <property type="entry name" value="PPIase_PpiC_CS"/>
</dbReference>
<keyword evidence="3 7" id="KW-1003">Cell membrane</keyword>
<reference evidence="10 11" key="1">
    <citation type="submission" date="2016-11" db="EMBL/GenBank/DDBJ databases">
        <authorList>
            <person name="Jaros S."/>
            <person name="Januszkiewicz K."/>
            <person name="Wedrychowicz H."/>
        </authorList>
    </citation>
    <scope>NUCLEOTIDE SEQUENCE [LARGE SCALE GENOMIC DNA]</scope>
    <source>
        <strain evidence="10 11">DSM 19022</strain>
    </source>
</reference>
<dbReference type="InterPro" id="IPR027304">
    <property type="entry name" value="Trigger_fact/SurA_dom_sf"/>
</dbReference>
<evidence type="ECO:0000256" key="1">
    <source>
        <dbReference type="ARBA" id="ARBA00004193"/>
    </source>
</evidence>
<keyword evidence="7" id="KW-0732">Signal</keyword>
<comment type="subcellular location">
    <subcellularLocation>
        <location evidence="1">Cell membrane</location>
        <topology evidence="1">Lipid-anchor</topology>
    </subcellularLocation>
</comment>
<keyword evidence="11" id="KW-1185">Reference proteome</keyword>
<keyword evidence="6" id="KW-0449">Lipoprotein</keyword>
<dbReference type="PROSITE" id="PS01096">
    <property type="entry name" value="PPIC_PPIASE_1"/>
    <property type="match status" value="1"/>
</dbReference>
<dbReference type="PANTHER" id="PTHR47245:SF2">
    <property type="entry name" value="PEPTIDYL-PROLYL CIS-TRANS ISOMERASE HP_0175-RELATED"/>
    <property type="match status" value="1"/>
</dbReference>
<gene>
    <name evidence="7" type="primary">prsA</name>
    <name evidence="10" type="ORF">SAMN02745176_00552</name>
</gene>
<dbReference type="GO" id="GO:0006457">
    <property type="term" value="P:protein folding"/>
    <property type="evidence" value="ECO:0007669"/>
    <property type="project" value="UniProtKB-UniRule"/>
</dbReference>
<keyword evidence="4 7" id="KW-0472">Membrane</keyword>